<reference evidence="1" key="2">
    <citation type="journal article" date="2021" name="Sci. Rep.">
        <title>The distribution of antibiotic resistance genes in chicken gut microbiota commensals.</title>
        <authorList>
            <person name="Juricova H."/>
            <person name="Matiasovicova J."/>
            <person name="Kubasova T."/>
            <person name="Cejkova D."/>
            <person name="Rychlik I."/>
        </authorList>
    </citation>
    <scope>NUCLEOTIDE SEQUENCE</scope>
    <source>
        <strain evidence="1">An582</strain>
    </source>
</reference>
<reference evidence="1" key="1">
    <citation type="submission" date="2020-08" db="EMBL/GenBank/DDBJ databases">
        <authorList>
            <person name="Cejkova D."/>
            <person name="Kubasova T."/>
            <person name="Jahodarova E."/>
            <person name="Rychlik I."/>
        </authorList>
    </citation>
    <scope>NUCLEOTIDE SEQUENCE</scope>
    <source>
        <strain evidence="1">An582</strain>
    </source>
</reference>
<dbReference type="AlphaFoldDB" id="A0A938XD08"/>
<evidence type="ECO:0000313" key="2">
    <source>
        <dbReference type="Proteomes" id="UP000705508"/>
    </source>
</evidence>
<proteinExistence type="predicted"/>
<gene>
    <name evidence="1" type="ORF">H6A20_11470</name>
</gene>
<organism evidence="1 2">
    <name type="scientific">Mordavella massiliensis</name>
    <dbReference type="NCBI Taxonomy" id="1871024"/>
    <lineage>
        <taxon>Bacteria</taxon>
        <taxon>Bacillati</taxon>
        <taxon>Bacillota</taxon>
        <taxon>Clostridia</taxon>
        <taxon>Eubacteriales</taxon>
        <taxon>Clostridiaceae</taxon>
        <taxon>Mordavella</taxon>
    </lineage>
</organism>
<dbReference type="EMBL" id="JACJKS010000021">
    <property type="protein sequence ID" value="MBM6949263.1"/>
    <property type="molecule type" value="Genomic_DNA"/>
</dbReference>
<evidence type="ECO:0000313" key="1">
    <source>
        <dbReference type="EMBL" id="MBM6949263.1"/>
    </source>
</evidence>
<accession>A0A938XD08</accession>
<sequence>MAEDDRGKPYRDLPELYVFYLTEADVWNGEQTVYEVTSLLGNTRMIHSDGKHVFYVNARVDDGSKIAKMMQYFRTADPEDGSQGALSKRVHFLKCEEGGIEIMCELSERIQKRGEMIGERRGEKRGERLAKQMTARNLSCMGMAVDQIAGAVGERTAVVAKWLAGEAGKN</sequence>
<protein>
    <submittedName>
        <fullName evidence="1">Uncharacterized protein</fullName>
    </submittedName>
</protein>
<dbReference type="Proteomes" id="UP000705508">
    <property type="component" value="Unassembled WGS sequence"/>
</dbReference>
<name>A0A938XD08_9CLOT</name>
<dbReference type="RefSeq" id="WP_204907263.1">
    <property type="nucleotide sequence ID" value="NZ_JACJKS010000021.1"/>
</dbReference>
<comment type="caution">
    <text evidence="1">The sequence shown here is derived from an EMBL/GenBank/DDBJ whole genome shotgun (WGS) entry which is preliminary data.</text>
</comment>